<feature type="region of interest" description="Disordered" evidence="1">
    <location>
        <begin position="1"/>
        <end position="38"/>
    </location>
</feature>
<comment type="caution">
    <text evidence="2">The sequence shown here is derived from an EMBL/GenBank/DDBJ whole genome shotgun (WGS) entry which is preliminary data.</text>
</comment>
<reference evidence="2" key="1">
    <citation type="submission" date="2019-12" db="EMBL/GenBank/DDBJ databases">
        <title>Genome sequencing and annotation of Brassica cretica.</title>
        <authorList>
            <person name="Studholme D.J."/>
            <person name="Sarris P."/>
        </authorList>
    </citation>
    <scope>NUCLEOTIDE SEQUENCE</scope>
    <source>
        <strain evidence="2">PFS-109/04</strain>
        <tissue evidence="2">Leaf</tissue>
    </source>
</reference>
<feature type="compositionally biased region" description="Low complexity" evidence="1">
    <location>
        <begin position="1"/>
        <end position="17"/>
    </location>
</feature>
<evidence type="ECO:0000313" key="2">
    <source>
        <dbReference type="EMBL" id="KAF3511420.1"/>
    </source>
</evidence>
<dbReference type="EMBL" id="QGKX02001521">
    <property type="protein sequence ID" value="KAF3511420.1"/>
    <property type="molecule type" value="Genomic_DNA"/>
</dbReference>
<dbReference type="Proteomes" id="UP000712600">
    <property type="component" value="Unassembled WGS sequence"/>
</dbReference>
<feature type="compositionally biased region" description="Acidic residues" evidence="1">
    <location>
        <begin position="261"/>
        <end position="277"/>
    </location>
</feature>
<feature type="compositionally biased region" description="Basic and acidic residues" evidence="1">
    <location>
        <begin position="221"/>
        <end position="235"/>
    </location>
</feature>
<evidence type="ECO:0000256" key="1">
    <source>
        <dbReference type="SAM" id="MobiDB-lite"/>
    </source>
</evidence>
<feature type="region of interest" description="Disordered" evidence="1">
    <location>
        <begin position="221"/>
        <end position="290"/>
    </location>
</feature>
<evidence type="ECO:0000313" key="3">
    <source>
        <dbReference type="Proteomes" id="UP000712600"/>
    </source>
</evidence>
<feature type="compositionally biased region" description="Basic and acidic residues" evidence="1">
    <location>
        <begin position="248"/>
        <end position="258"/>
    </location>
</feature>
<protein>
    <submittedName>
        <fullName evidence="2">Uncharacterized protein</fullName>
    </submittedName>
</protein>
<sequence length="360" mass="40519">MTTTSSDKSTAKSIDAAHQTSIDDTPPEAGKFSLTNNANESAIKLPKDDTKKSVVSLEYLFLSPLAKIKESLDSLHSALEGQSQFGIDQIDDDTLSELEQRVDFVDNPTLKDRYHIPNPDSFTQNYDATVDSRRGRSKFRLNQAFTGNCKMATDLNEKIDMIYSELLRKFDALSKHIKRLDGQVAENATAIKREAGRLHGRTVLLRSGRHLNPSTIEINQAEKRADVEKTGENRSRPIIPDSPNPESETPRESERSNTEDPAIDFEEEEEELEDELEIDRQEGTNIDRPTAVNIVRKTESNIDRRSNPAEPAIGIVYKTLPPFPPKKMQTKRELDKAIYDPLEKVLTSSEEETFSVNSKS</sequence>
<name>A0A8S9P832_BRACR</name>
<dbReference type="AlphaFoldDB" id="A0A8S9P832"/>
<accession>A0A8S9P832</accession>
<gene>
    <name evidence="2" type="ORF">F2Q69_00006584</name>
</gene>
<organism evidence="2 3">
    <name type="scientific">Brassica cretica</name>
    <name type="common">Mustard</name>
    <dbReference type="NCBI Taxonomy" id="69181"/>
    <lineage>
        <taxon>Eukaryota</taxon>
        <taxon>Viridiplantae</taxon>
        <taxon>Streptophyta</taxon>
        <taxon>Embryophyta</taxon>
        <taxon>Tracheophyta</taxon>
        <taxon>Spermatophyta</taxon>
        <taxon>Magnoliopsida</taxon>
        <taxon>eudicotyledons</taxon>
        <taxon>Gunneridae</taxon>
        <taxon>Pentapetalae</taxon>
        <taxon>rosids</taxon>
        <taxon>malvids</taxon>
        <taxon>Brassicales</taxon>
        <taxon>Brassicaceae</taxon>
        <taxon>Brassiceae</taxon>
        <taxon>Brassica</taxon>
    </lineage>
</organism>
<proteinExistence type="predicted"/>